<keyword evidence="2" id="KW-1185">Reference proteome</keyword>
<sequence>MVAISLYRGNLHRVPDVPRRWLIPDRSLSMKSFKSLLNRRSRALSLVPNPNPNLGADIGRSGAGDGKFVVAKEGAGVPGEDATIASTRGGVKEDLLVEVKQEVPTAGVGKEEVSQGEKSQAAEIKIAQPVDEANVPINRERRKKVVEEKLQVLNEKKHSLVQVLKQILNAEEELKRRSSMQSRPPPPLQVDVGNESGSMNRQATPRIGSDVNLGGDLEGGDSRPLLRMSTTISRSNKPGQWQPIPFCSSRSSRHTCECPICICPRNELHGILTFPSYLRAYSCFEGFKVAESMELAYRCPKSLKWLQADKHDWSTTGLYVQRDSSLKWMILRKTFSGKWRDGGVGDAPVAAPPDAFPGARQEESPESPTFFCLALSIIFNSTKFIPVINSIPSLNPKLYATNMAAPNPLSKHRRNLATPEPDPAPPSITTSDPVLNLRKKQYRPRLKQPPFEHPDPENPKAPSFLVHGKPDAHPQAKSINGYALFDPEKLSSLVRKQPQQQQEQGRHLKNGCAQEGGKFCGNEGVDIEVKLRRKFEEWEDLGKKLKEKEKVGALVVRGEELRKSCDGEVESSGVRRKATAAEPLIVSGGRRRSFGGVQVELSDVFATNGARVVSVDMPPFMQIHAVDCARKTSDSMEKFSCKTLALALKKEFDGVYGPAWHCIVGTSFGSFVTHSVGGFIYFAMDQKMYILLFKTTVQRAD</sequence>
<comment type="caution">
    <text evidence="1">The sequence shown here is derived from an EMBL/GenBank/DDBJ whole genome shotgun (WGS) entry which is preliminary data.</text>
</comment>
<gene>
    <name evidence="1" type="ORF">MLD38_027955</name>
</gene>
<name>A0ACB9N5M5_9MYRT</name>
<organism evidence="1 2">
    <name type="scientific">Melastoma candidum</name>
    <dbReference type="NCBI Taxonomy" id="119954"/>
    <lineage>
        <taxon>Eukaryota</taxon>
        <taxon>Viridiplantae</taxon>
        <taxon>Streptophyta</taxon>
        <taxon>Embryophyta</taxon>
        <taxon>Tracheophyta</taxon>
        <taxon>Spermatophyta</taxon>
        <taxon>Magnoliopsida</taxon>
        <taxon>eudicotyledons</taxon>
        <taxon>Gunneridae</taxon>
        <taxon>Pentapetalae</taxon>
        <taxon>rosids</taxon>
        <taxon>malvids</taxon>
        <taxon>Myrtales</taxon>
        <taxon>Melastomataceae</taxon>
        <taxon>Melastomatoideae</taxon>
        <taxon>Melastomateae</taxon>
        <taxon>Melastoma</taxon>
    </lineage>
</organism>
<proteinExistence type="predicted"/>
<dbReference type="Proteomes" id="UP001057402">
    <property type="component" value="Chromosome 8"/>
</dbReference>
<evidence type="ECO:0000313" key="1">
    <source>
        <dbReference type="EMBL" id="KAI4329585.1"/>
    </source>
</evidence>
<protein>
    <submittedName>
        <fullName evidence="1">Uncharacterized protein</fullName>
    </submittedName>
</protein>
<evidence type="ECO:0000313" key="2">
    <source>
        <dbReference type="Proteomes" id="UP001057402"/>
    </source>
</evidence>
<dbReference type="EMBL" id="CM042887">
    <property type="protein sequence ID" value="KAI4329585.1"/>
    <property type="molecule type" value="Genomic_DNA"/>
</dbReference>
<accession>A0ACB9N5M5</accession>
<reference evidence="2" key="1">
    <citation type="journal article" date="2023" name="Front. Plant Sci.">
        <title>Chromosomal-level genome assembly of Melastoma candidum provides insights into trichome evolution.</title>
        <authorList>
            <person name="Zhong Y."/>
            <person name="Wu W."/>
            <person name="Sun C."/>
            <person name="Zou P."/>
            <person name="Liu Y."/>
            <person name="Dai S."/>
            <person name="Zhou R."/>
        </authorList>
    </citation>
    <scope>NUCLEOTIDE SEQUENCE [LARGE SCALE GENOMIC DNA]</scope>
</reference>